<dbReference type="AlphaFoldDB" id="A0A176X4E6"/>
<protein>
    <submittedName>
        <fullName evidence="1">Uncharacterized protein</fullName>
    </submittedName>
</protein>
<accession>A0A176X4E6</accession>
<evidence type="ECO:0000313" key="2">
    <source>
        <dbReference type="Proteomes" id="UP000077098"/>
    </source>
</evidence>
<evidence type="ECO:0000313" key="1">
    <source>
        <dbReference type="EMBL" id="OAE42018.1"/>
    </source>
</evidence>
<dbReference type="Proteomes" id="UP000077098">
    <property type="component" value="Unassembled WGS sequence"/>
</dbReference>
<comment type="caution">
    <text evidence="1">The sequence shown here is derived from an EMBL/GenBank/DDBJ whole genome shotgun (WGS) entry which is preliminary data.</text>
</comment>
<organism evidence="1 2">
    <name type="scientific">Agrobacterium tumefaciens</name>
    <dbReference type="NCBI Taxonomy" id="358"/>
    <lineage>
        <taxon>Bacteria</taxon>
        <taxon>Pseudomonadati</taxon>
        <taxon>Pseudomonadota</taxon>
        <taxon>Alphaproteobacteria</taxon>
        <taxon>Hyphomicrobiales</taxon>
        <taxon>Rhizobiaceae</taxon>
        <taxon>Rhizobium/Agrobacterium group</taxon>
        <taxon>Agrobacterium</taxon>
        <taxon>Agrobacterium tumefaciens complex</taxon>
    </lineage>
</organism>
<reference evidence="1 2" key="1">
    <citation type="submission" date="2016-05" db="EMBL/GenBank/DDBJ databases">
        <authorList>
            <person name="Lavstsen T."/>
            <person name="Jespersen J.S."/>
        </authorList>
    </citation>
    <scope>NUCLEOTIDE SEQUENCE [LARGE SCALE GENOMIC DNA]</scope>
    <source>
        <strain evidence="1 2">KCJ1736</strain>
    </source>
</reference>
<name>A0A176X4E6_AGRTU</name>
<dbReference type="EMBL" id="LXPS01000033">
    <property type="protein sequence ID" value="OAE42018.1"/>
    <property type="molecule type" value="Genomic_DNA"/>
</dbReference>
<sequence>MLIELGECTFLTIGLTASLPMMGFGGCSQDEAFQGLDDCFQGIVDAPNLTLEKVDLYWMGISFNENDYGGTQQGW</sequence>
<dbReference type="RefSeq" id="WP_155737544.1">
    <property type="nucleotide sequence ID" value="NZ_CP072309.1"/>
</dbReference>
<gene>
    <name evidence="1" type="ORF">A7J57_02950</name>
</gene>
<proteinExistence type="predicted"/>